<dbReference type="Pfam" id="PF07890">
    <property type="entry name" value="Rrp15p"/>
    <property type="match status" value="1"/>
</dbReference>
<evidence type="ECO:0000256" key="1">
    <source>
        <dbReference type="ARBA" id="ARBA00007462"/>
    </source>
</evidence>
<sequence>MSVPESDISAPKMKEGFVNVLNNILNDQTNSSECGLTPLLSRAKSQRSTNKLLARHVKKRSHVLEKRHRAQMARKKPNILDTPRERKFQQLATKGVVQLFNAVSSEQKNMQKKLESVKTDAKKTKLIKNFDKRGFLDSLLHENRGNSREEGFDSEMKSESSESIESDGEYCSDSN</sequence>
<dbReference type="GO" id="GO:0000460">
    <property type="term" value="P:maturation of 5.8S rRNA"/>
    <property type="evidence" value="ECO:0007669"/>
    <property type="project" value="TreeGrafter"/>
</dbReference>
<dbReference type="PANTHER" id="PTHR13245:SF14">
    <property type="entry name" value="RRP15-LIKE PROTEIN"/>
    <property type="match status" value="1"/>
</dbReference>
<organism evidence="4 5">
    <name type="scientific">Oopsacas minuta</name>
    <dbReference type="NCBI Taxonomy" id="111878"/>
    <lineage>
        <taxon>Eukaryota</taxon>
        <taxon>Metazoa</taxon>
        <taxon>Porifera</taxon>
        <taxon>Hexactinellida</taxon>
        <taxon>Hexasterophora</taxon>
        <taxon>Lyssacinosida</taxon>
        <taxon>Leucopsacidae</taxon>
        <taxon>Oopsacas</taxon>
    </lineage>
</organism>
<dbReference type="GO" id="GO:0000470">
    <property type="term" value="P:maturation of LSU-rRNA"/>
    <property type="evidence" value="ECO:0007669"/>
    <property type="project" value="TreeGrafter"/>
</dbReference>
<keyword evidence="5" id="KW-1185">Reference proteome</keyword>
<dbReference type="GO" id="GO:0030687">
    <property type="term" value="C:preribosome, large subunit precursor"/>
    <property type="evidence" value="ECO:0007669"/>
    <property type="project" value="TreeGrafter"/>
</dbReference>
<feature type="compositionally biased region" description="Acidic residues" evidence="3">
    <location>
        <begin position="162"/>
        <end position="175"/>
    </location>
</feature>
<accession>A0AAV7KDY1</accession>
<dbReference type="AlphaFoldDB" id="A0AAV7KDY1"/>
<proteinExistence type="inferred from homology"/>
<evidence type="ECO:0000313" key="5">
    <source>
        <dbReference type="Proteomes" id="UP001165289"/>
    </source>
</evidence>
<evidence type="ECO:0000256" key="3">
    <source>
        <dbReference type="SAM" id="MobiDB-lite"/>
    </source>
</evidence>
<protein>
    <recommendedName>
        <fullName evidence="2">RRP15-like protein</fullName>
    </recommendedName>
</protein>
<dbReference type="EMBL" id="JAKMXF010000088">
    <property type="protein sequence ID" value="KAI6658571.1"/>
    <property type="molecule type" value="Genomic_DNA"/>
</dbReference>
<comment type="caution">
    <text evidence="4">The sequence shown here is derived from an EMBL/GenBank/DDBJ whole genome shotgun (WGS) entry which is preliminary data.</text>
</comment>
<evidence type="ECO:0000256" key="2">
    <source>
        <dbReference type="ARBA" id="ARBA00017475"/>
    </source>
</evidence>
<feature type="compositionally biased region" description="Basic and acidic residues" evidence="3">
    <location>
        <begin position="138"/>
        <end position="160"/>
    </location>
</feature>
<feature type="region of interest" description="Disordered" evidence="3">
    <location>
        <begin position="138"/>
        <end position="175"/>
    </location>
</feature>
<gene>
    <name evidence="4" type="ORF">LOD99_15371</name>
</gene>
<name>A0AAV7KDY1_9METZ</name>
<reference evidence="4 5" key="1">
    <citation type="journal article" date="2023" name="BMC Biol.">
        <title>The compact genome of the sponge Oopsacas minuta (Hexactinellida) is lacking key metazoan core genes.</title>
        <authorList>
            <person name="Santini S."/>
            <person name="Schenkelaars Q."/>
            <person name="Jourda C."/>
            <person name="Duchesne M."/>
            <person name="Belahbib H."/>
            <person name="Rocher C."/>
            <person name="Selva M."/>
            <person name="Riesgo A."/>
            <person name="Vervoort M."/>
            <person name="Leys S.P."/>
            <person name="Kodjabachian L."/>
            <person name="Le Bivic A."/>
            <person name="Borchiellini C."/>
            <person name="Claverie J.M."/>
            <person name="Renard E."/>
        </authorList>
    </citation>
    <scope>NUCLEOTIDE SEQUENCE [LARGE SCALE GENOMIC DNA]</scope>
    <source>
        <strain evidence="4">SPO-2</strain>
    </source>
</reference>
<dbReference type="InterPro" id="IPR012459">
    <property type="entry name" value="Rrp15"/>
</dbReference>
<dbReference type="PANTHER" id="PTHR13245">
    <property type="entry name" value="RRP15-LIKE PROTEIN"/>
    <property type="match status" value="1"/>
</dbReference>
<comment type="similarity">
    <text evidence="1">Belongs to the RRP15 family.</text>
</comment>
<dbReference type="Proteomes" id="UP001165289">
    <property type="component" value="Unassembled WGS sequence"/>
</dbReference>
<evidence type="ECO:0000313" key="4">
    <source>
        <dbReference type="EMBL" id="KAI6658571.1"/>
    </source>
</evidence>